<dbReference type="EMBL" id="QLLN01000001">
    <property type="protein sequence ID" value="RAJ16031.1"/>
    <property type="molecule type" value="Genomic_DNA"/>
</dbReference>
<name>A0A327RH75_9FLAO</name>
<keyword evidence="3" id="KW-1185">Reference proteome</keyword>
<evidence type="ECO:0000313" key="3">
    <source>
        <dbReference type="Proteomes" id="UP000249696"/>
    </source>
</evidence>
<evidence type="ECO:0008006" key="4">
    <source>
        <dbReference type="Google" id="ProtNLM"/>
    </source>
</evidence>
<reference evidence="2 3" key="1">
    <citation type="submission" date="2018-06" db="EMBL/GenBank/DDBJ databases">
        <title>Genomic Encyclopedia of Archaeal and Bacterial Type Strains, Phase II (KMG-II): from individual species to whole genera.</title>
        <authorList>
            <person name="Goeker M."/>
        </authorList>
    </citation>
    <scope>NUCLEOTIDE SEQUENCE [LARGE SCALE GENOMIC DNA]</scope>
    <source>
        <strain evidence="2 3">DSM 23522</strain>
    </source>
</reference>
<comment type="caution">
    <text evidence="2">The sequence shown here is derived from an EMBL/GenBank/DDBJ whole genome shotgun (WGS) entry which is preliminary data.</text>
</comment>
<dbReference type="PROSITE" id="PS51257">
    <property type="entry name" value="PROKAR_LIPOPROTEIN"/>
    <property type="match status" value="1"/>
</dbReference>
<dbReference type="RefSeq" id="WP_111622258.1">
    <property type="nucleotide sequence ID" value="NZ_QLLN01000001.1"/>
</dbReference>
<dbReference type="Proteomes" id="UP000249696">
    <property type="component" value="Unassembled WGS sequence"/>
</dbReference>
<gene>
    <name evidence="2" type="ORF">LV92_00735</name>
</gene>
<feature type="signal peptide" evidence="1">
    <location>
        <begin position="1"/>
        <end position="19"/>
    </location>
</feature>
<organism evidence="2 3">
    <name type="scientific">Arenibacter echinorum</name>
    <dbReference type="NCBI Taxonomy" id="440515"/>
    <lineage>
        <taxon>Bacteria</taxon>
        <taxon>Pseudomonadati</taxon>
        <taxon>Bacteroidota</taxon>
        <taxon>Flavobacteriia</taxon>
        <taxon>Flavobacteriales</taxon>
        <taxon>Flavobacteriaceae</taxon>
        <taxon>Arenibacter</taxon>
    </lineage>
</organism>
<sequence length="154" mass="17216">MRFLLLFLCLLGISCSGQKGVPKDKADGSMQNSKELQLVLVDNYSGVEDSEFQIVRDPKTLRNFFIQINKTRKPGLPIPEVDFSKELLLIYCAGTTLGVGGTELFVIEDYKDNIVVGPKERIPSGKEITNITTTPFSIYKMPLTPKEISFHKSD</sequence>
<proteinExistence type="predicted"/>
<dbReference type="AlphaFoldDB" id="A0A327RH75"/>
<protein>
    <recommendedName>
        <fullName evidence="4">Protease stability complex PrcB-like protein</fullName>
    </recommendedName>
</protein>
<dbReference type="OrthoDB" id="1442131at2"/>
<evidence type="ECO:0000256" key="1">
    <source>
        <dbReference type="SAM" id="SignalP"/>
    </source>
</evidence>
<keyword evidence="1" id="KW-0732">Signal</keyword>
<evidence type="ECO:0000313" key="2">
    <source>
        <dbReference type="EMBL" id="RAJ16031.1"/>
    </source>
</evidence>
<accession>A0A327RH75</accession>
<feature type="chain" id="PRO_5016327690" description="Protease stability complex PrcB-like protein" evidence="1">
    <location>
        <begin position="20"/>
        <end position="154"/>
    </location>
</feature>